<sequence length="459" mass="50554">MFLTWLLAGLGAIAVLALIVVSRWWETPGPQTALIFPGGVVGRSGRDGEDLRVVVGKARLVLPPRRHKGEISLSERSAKVTVQCETQQMLRVGVHAVVSYRVGESREFIQRAALRYLKNPAGLAQAVEDIISSEVRSVIGNIDFEVLVSDQTSVIEHMREQLEHDFNLRGLVVDKVGITRIDDHDGHAEELRRATEIDAKLRREKAERSYEVEVEQAMADAAEKKYALRQRSETQERELARSDADKQRFKEQLEAERKRAQAEFEAVLRQQRAESELKHAELERQLAAKRAERDDIVERKRIELKAWEADQINAAEVRKTRQLNELEVARLLQSAQAKGIELQGKIAAMDPAKAEQYVLLTLAENLPEIAKAAKVELPNLQHVIQSAGGETNSVLSTLTQVGLPIMEMVRTILGNGGVSAMPSLGLASALVPPAVTAGQQPGPPQSARGEGDAGSTGDA</sequence>
<feature type="coiled-coil region" evidence="5">
    <location>
        <begin position="232"/>
        <end position="299"/>
    </location>
</feature>
<keyword evidence="5" id="KW-0175">Coiled coil</keyword>
<dbReference type="PANTHER" id="PTHR13806:SF31">
    <property type="entry name" value="FLOTILLIN-LIKE PROTEIN 1-RELATED"/>
    <property type="match status" value="1"/>
</dbReference>
<keyword evidence="4" id="KW-0472">Membrane</keyword>
<name>A0A919V9H7_9ACTN</name>
<dbReference type="InterPro" id="IPR036013">
    <property type="entry name" value="Band_7/SPFH_dom_sf"/>
</dbReference>
<dbReference type="EMBL" id="BOOW01000056">
    <property type="protein sequence ID" value="GII97230.1"/>
    <property type="molecule type" value="Genomic_DNA"/>
</dbReference>
<keyword evidence="3" id="KW-1003">Cell membrane</keyword>
<dbReference type="InterPro" id="IPR001107">
    <property type="entry name" value="Band_7"/>
</dbReference>
<dbReference type="GO" id="GO:0005886">
    <property type="term" value="C:plasma membrane"/>
    <property type="evidence" value="ECO:0007669"/>
    <property type="project" value="UniProtKB-SubCell"/>
</dbReference>
<dbReference type="AlphaFoldDB" id="A0A919V9H7"/>
<dbReference type="Proteomes" id="UP000606172">
    <property type="component" value="Unassembled WGS sequence"/>
</dbReference>
<dbReference type="Gene3D" id="3.30.479.30">
    <property type="entry name" value="Band 7 domain"/>
    <property type="match status" value="1"/>
</dbReference>
<dbReference type="Pfam" id="PF01145">
    <property type="entry name" value="Band_7"/>
    <property type="match status" value="1"/>
</dbReference>
<protein>
    <recommendedName>
        <fullName evidence="7">Band 7 domain-containing protein</fullName>
    </recommendedName>
</protein>
<evidence type="ECO:0000256" key="3">
    <source>
        <dbReference type="ARBA" id="ARBA00022475"/>
    </source>
</evidence>
<evidence type="ECO:0000256" key="2">
    <source>
        <dbReference type="ARBA" id="ARBA00007161"/>
    </source>
</evidence>
<gene>
    <name evidence="8" type="ORF">Ssi02_74610</name>
</gene>
<accession>A0A919V9H7</accession>
<dbReference type="PANTHER" id="PTHR13806">
    <property type="entry name" value="FLOTILLIN-RELATED"/>
    <property type="match status" value="1"/>
</dbReference>
<evidence type="ECO:0000313" key="9">
    <source>
        <dbReference type="Proteomes" id="UP000606172"/>
    </source>
</evidence>
<organism evidence="8 9">
    <name type="scientific">Sinosporangium siamense</name>
    <dbReference type="NCBI Taxonomy" id="1367973"/>
    <lineage>
        <taxon>Bacteria</taxon>
        <taxon>Bacillati</taxon>
        <taxon>Actinomycetota</taxon>
        <taxon>Actinomycetes</taxon>
        <taxon>Streptosporangiales</taxon>
        <taxon>Streptosporangiaceae</taxon>
        <taxon>Sinosporangium</taxon>
    </lineage>
</organism>
<evidence type="ECO:0000313" key="8">
    <source>
        <dbReference type="EMBL" id="GII97230.1"/>
    </source>
</evidence>
<comment type="caution">
    <text evidence="8">The sequence shown here is derived from an EMBL/GenBank/DDBJ whole genome shotgun (WGS) entry which is preliminary data.</text>
</comment>
<evidence type="ECO:0000256" key="6">
    <source>
        <dbReference type="SAM" id="MobiDB-lite"/>
    </source>
</evidence>
<evidence type="ECO:0000259" key="7">
    <source>
        <dbReference type="Pfam" id="PF01145"/>
    </source>
</evidence>
<keyword evidence="9" id="KW-1185">Reference proteome</keyword>
<evidence type="ECO:0000256" key="4">
    <source>
        <dbReference type="ARBA" id="ARBA00023136"/>
    </source>
</evidence>
<evidence type="ECO:0000256" key="5">
    <source>
        <dbReference type="SAM" id="Coils"/>
    </source>
</evidence>
<dbReference type="RefSeq" id="WP_204032742.1">
    <property type="nucleotide sequence ID" value="NZ_BOOW01000056.1"/>
</dbReference>
<proteinExistence type="inferred from homology"/>
<dbReference type="SUPFAM" id="SSF117892">
    <property type="entry name" value="Band 7/SPFH domain"/>
    <property type="match status" value="1"/>
</dbReference>
<comment type="similarity">
    <text evidence="2">Belongs to the band 7/mec-2 family. Flotillin subfamily.</text>
</comment>
<dbReference type="InterPro" id="IPR027705">
    <property type="entry name" value="Flotillin_fam"/>
</dbReference>
<reference evidence="8" key="1">
    <citation type="submission" date="2021-01" db="EMBL/GenBank/DDBJ databases">
        <title>Whole genome shotgun sequence of Sinosporangium siamense NBRC 109515.</title>
        <authorList>
            <person name="Komaki H."/>
            <person name="Tamura T."/>
        </authorList>
    </citation>
    <scope>NUCLEOTIDE SEQUENCE</scope>
    <source>
        <strain evidence="8">NBRC 109515</strain>
    </source>
</reference>
<feature type="domain" description="Band 7" evidence="7">
    <location>
        <begin position="39"/>
        <end position="221"/>
    </location>
</feature>
<evidence type="ECO:0000256" key="1">
    <source>
        <dbReference type="ARBA" id="ARBA00004236"/>
    </source>
</evidence>
<comment type="subcellular location">
    <subcellularLocation>
        <location evidence="1">Cell membrane</location>
    </subcellularLocation>
</comment>
<feature type="region of interest" description="Disordered" evidence="6">
    <location>
        <begin position="434"/>
        <end position="459"/>
    </location>
</feature>